<organism evidence="1 2">
    <name type="scientific">Nonomuraea rubra</name>
    <dbReference type="NCBI Taxonomy" id="46180"/>
    <lineage>
        <taxon>Bacteria</taxon>
        <taxon>Bacillati</taxon>
        <taxon>Actinomycetota</taxon>
        <taxon>Actinomycetes</taxon>
        <taxon>Streptosporangiales</taxon>
        <taxon>Streptosporangiaceae</taxon>
        <taxon>Nonomuraea</taxon>
    </lineage>
</organism>
<comment type="caution">
    <text evidence="1">The sequence shown here is derived from an EMBL/GenBank/DDBJ whole genome shotgun (WGS) entry which is preliminary data.</text>
</comment>
<evidence type="ECO:0000313" key="1">
    <source>
        <dbReference type="EMBL" id="MBB6553334.1"/>
    </source>
</evidence>
<dbReference type="RefSeq" id="WP_221525219.1">
    <property type="nucleotide sequence ID" value="NZ_JACHMI010000001.1"/>
</dbReference>
<dbReference type="AlphaFoldDB" id="A0A7X0U3C1"/>
<name>A0A7X0U3C1_9ACTN</name>
<gene>
    <name evidence="1" type="ORF">HD593_008129</name>
</gene>
<accession>A0A7X0U3C1</accession>
<keyword evidence="2" id="KW-1185">Reference proteome</keyword>
<reference evidence="1 2" key="1">
    <citation type="submission" date="2020-08" db="EMBL/GenBank/DDBJ databases">
        <title>Sequencing the genomes of 1000 actinobacteria strains.</title>
        <authorList>
            <person name="Klenk H.-P."/>
        </authorList>
    </citation>
    <scope>NUCLEOTIDE SEQUENCE [LARGE SCALE GENOMIC DNA]</scope>
    <source>
        <strain evidence="1 2">DSM 43768</strain>
    </source>
</reference>
<sequence>MDVARHVLVAGIAYPYAAYGYRGGYDGGGSARLQQRSGAYASTRWFTLFGHSWLPHAFDACGEAYLWCFGYSAGFDLRLMIHDSGVAPGSLRQLHRV</sequence>
<dbReference type="Proteomes" id="UP000565579">
    <property type="component" value="Unassembled WGS sequence"/>
</dbReference>
<protein>
    <submittedName>
        <fullName evidence="1">Uncharacterized protein</fullName>
    </submittedName>
</protein>
<dbReference type="EMBL" id="JACHMI010000001">
    <property type="protein sequence ID" value="MBB6553334.1"/>
    <property type="molecule type" value="Genomic_DNA"/>
</dbReference>
<proteinExistence type="predicted"/>
<evidence type="ECO:0000313" key="2">
    <source>
        <dbReference type="Proteomes" id="UP000565579"/>
    </source>
</evidence>